<evidence type="ECO:0000256" key="7">
    <source>
        <dbReference type="SAM" id="Phobius"/>
    </source>
</evidence>
<name>A0A1D2A6U7_AUXPR</name>
<proteinExistence type="inferred from homology"/>
<reference evidence="9" key="1">
    <citation type="submission" date="2015-08" db="EMBL/GenBank/DDBJ databases">
        <authorList>
            <person name="Babu N.S."/>
            <person name="Beckwith C.J."/>
            <person name="Beseler K.G."/>
            <person name="Brison A."/>
            <person name="Carone J.V."/>
            <person name="Caskin T.P."/>
            <person name="Diamond M."/>
            <person name="Durham M.E."/>
            <person name="Foxe J.M."/>
            <person name="Go M."/>
            <person name="Henderson B.A."/>
            <person name="Jones I.B."/>
            <person name="McGettigan J.A."/>
            <person name="Micheletti S.J."/>
            <person name="Nasrallah M.E."/>
            <person name="Ortiz D."/>
            <person name="Piller C.R."/>
            <person name="Privatt S.R."/>
            <person name="Schneider S.L."/>
            <person name="Sharp S."/>
            <person name="Smith T.C."/>
            <person name="Stanton J.D."/>
            <person name="Ullery H.E."/>
            <person name="Wilson R.J."/>
            <person name="Serrano M.G."/>
            <person name="Buck G."/>
            <person name="Lee V."/>
            <person name="Wang Y."/>
            <person name="Carvalho R."/>
            <person name="Voegtly L."/>
            <person name="Shi R."/>
            <person name="Duckworth R."/>
            <person name="Johnson A."/>
            <person name="Loviza R."/>
            <person name="Walstead R."/>
            <person name="Shah Z."/>
            <person name="Kiflezghi M."/>
            <person name="Wade K."/>
            <person name="Ball S.L."/>
            <person name="Bradley K.W."/>
            <person name="Asai D.J."/>
            <person name="Bowman C.A."/>
            <person name="Russell D.A."/>
            <person name="Pope W.H."/>
            <person name="Jacobs-Sera D."/>
            <person name="Hendrix R.W."/>
            <person name="Hatfull G.F."/>
        </authorList>
    </citation>
    <scope>NUCLEOTIDE SEQUENCE</scope>
</reference>
<feature type="transmembrane region" description="Helical" evidence="7">
    <location>
        <begin position="225"/>
        <end position="243"/>
    </location>
</feature>
<feature type="transmembrane region" description="Helical" evidence="7">
    <location>
        <begin position="500"/>
        <end position="522"/>
    </location>
</feature>
<feature type="transmembrane region" description="Helical" evidence="7">
    <location>
        <begin position="377"/>
        <end position="398"/>
    </location>
</feature>
<dbReference type="PROSITE" id="PS50850">
    <property type="entry name" value="MFS"/>
    <property type="match status" value="1"/>
</dbReference>
<organism evidence="9">
    <name type="scientific">Auxenochlorella protothecoides</name>
    <name type="common">Green microalga</name>
    <name type="synonym">Chlorella protothecoides</name>
    <dbReference type="NCBI Taxonomy" id="3075"/>
    <lineage>
        <taxon>Eukaryota</taxon>
        <taxon>Viridiplantae</taxon>
        <taxon>Chlorophyta</taxon>
        <taxon>core chlorophytes</taxon>
        <taxon>Trebouxiophyceae</taxon>
        <taxon>Chlorellales</taxon>
        <taxon>Chlorellaceae</taxon>
        <taxon>Auxenochlorella</taxon>
    </lineage>
</organism>
<dbReference type="InterPro" id="IPR050382">
    <property type="entry name" value="MFS_Na/Anion_cotransporter"/>
</dbReference>
<dbReference type="PANTHER" id="PTHR11662:SF399">
    <property type="entry name" value="FI19708P1-RELATED"/>
    <property type="match status" value="1"/>
</dbReference>
<evidence type="ECO:0000256" key="4">
    <source>
        <dbReference type="ARBA" id="ARBA00023136"/>
    </source>
</evidence>
<evidence type="ECO:0000313" key="9">
    <source>
        <dbReference type="EMBL" id="JAT74917.1"/>
    </source>
</evidence>
<keyword evidence="3 7" id="KW-1133">Transmembrane helix</keyword>
<evidence type="ECO:0000256" key="3">
    <source>
        <dbReference type="ARBA" id="ARBA00022989"/>
    </source>
</evidence>
<feature type="transmembrane region" description="Helical" evidence="7">
    <location>
        <begin position="284"/>
        <end position="304"/>
    </location>
</feature>
<sequence length="529" mass="54387">MQCGTAPPRLGSMHLCSPTVGTSAARPCPHASASACSAHGRATRFKSALGLTHRCALPRGASPFQASQAPPRHPGMVMATPPEPGPGMAPPLNPGTDPGPAQDHTPLPSADLAPVSLWKIAAPLALALAVCNMDRICLSVAMVPLAAELQWAPARQGLVQSAFLWGYMATQLLGGWAADKYGGKTVLGWGIAWFSLSSLLLPLLAVTPLTRSLGLVLPAVLLTRFLVGLGEGVAMPAMISLVAQRVSPARSSAALGAAYTGFHSGNLLGLVLSPWLIARGGWRAPFLAFGAAGLPLLAAWAIVVPGRASGGAQRARRGAGAVRGHRLADLLGNSSVWAIIVATVVNHWGYFIYLNWMPTYFYRTLGLDLRSSSLLSMLPWAAMAGGASLAGGLAEMLLARGWPRRRMRCGIQSLAFLGPLVALAVLAGGGSRLSIPVAVGAMTAALGITSLGQAGFVGAVGDVAPAAAGKLFGLCNTFGTLAGVAGVQVAGIVAEKTGSFTLVFQITGALYILGTLVFNTWLNPEPQFA</sequence>
<dbReference type="SUPFAM" id="SSF103473">
    <property type="entry name" value="MFS general substrate transporter"/>
    <property type="match status" value="1"/>
</dbReference>
<dbReference type="AlphaFoldDB" id="A0A1D2A6U7"/>
<feature type="domain" description="Major facilitator superfamily (MFS) profile" evidence="8">
    <location>
        <begin position="120"/>
        <end position="526"/>
    </location>
</feature>
<keyword evidence="2 7" id="KW-0812">Transmembrane</keyword>
<dbReference type="Gene3D" id="1.20.1250.20">
    <property type="entry name" value="MFS general substrate transporter like domains"/>
    <property type="match status" value="2"/>
</dbReference>
<gene>
    <name evidence="9" type="ORF">g.33650</name>
</gene>
<dbReference type="InterPro" id="IPR036259">
    <property type="entry name" value="MFS_trans_sf"/>
</dbReference>
<dbReference type="GO" id="GO:0016020">
    <property type="term" value="C:membrane"/>
    <property type="evidence" value="ECO:0007669"/>
    <property type="project" value="UniProtKB-SubCell"/>
</dbReference>
<feature type="transmembrane region" description="Helical" evidence="7">
    <location>
        <begin position="186"/>
        <end position="205"/>
    </location>
</feature>
<comment type="similarity">
    <text evidence="5">Belongs to the major facilitator superfamily. Sodium/anion cotransporter (TC 2.A.1.14) family.</text>
</comment>
<evidence type="ECO:0000256" key="5">
    <source>
        <dbReference type="ARBA" id="ARBA00024362"/>
    </source>
</evidence>
<evidence type="ECO:0000256" key="6">
    <source>
        <dbReference type="SAM" id="MobiDB-lite"/>
    </source>
</evidence>
<dbReference type="GO" id="GO:0005315">
    <property type="term" value="F:phosphate transmembrane transporter activity"/>
    <property type="evidence" value="ECO:0007669"/>
    <property type="project" value="TreeGrafter"/>
</dbReference>
<protein>
    <recommendedName>
        <fullName evidence="8">Major facilitator superfamily (MFS) profile domain-containing protein</fullName>
    </recommendedName>
</protein>
<dbReference type="InterPro" id="IPR020846">
    <property type="entry name" value="MFS_dom"/>
</dbReference>
<feature type="transmembrane region" description="Helical" evidence="7">
    <location>
        <begin position="336"/>
        <end position="357"/>
    </location>
</feature>
<comment type="subcellular location">
    <subcellularLocation>
        <location evidence="1">Membrane</location>
        <topology evidence="1">Multi-pass membrane protein</topology>
    </subcellularLocation>
</comment>
<dbReference type="GO" id="GO:0009536">
    <property type="term" value="C:plastid"/>
    <property type="evidence" value="ECO:0007669"/>
    <property type="project" value="TreeGrafter"/>
</dbReference>
<feature type="region of interest" description="Disordered" evidence="6">
    <location>
        <begin position="61"/>
        <end position="106"/>
    </location>
</feature>
<feature type="transmembrane region" description="Helical" evidence="7">
    <location>
        <begin position="435"/>
        <end position="459"/>
    </location>
</feature>
<feature type="transmembrane region" description="Helical" evidence="7">
    <location>
        <begin position="410"/>
        <end position="429"/>
    </location>
</feature>
<accession>A0A1D2A6U7</accession>
<evidence type="ECO:0000256" key="2">
    <source>
        <dbReference type="ARBA" id="ARBA00022692"/>
    </source>
</evidence>
<feature type="compositionally biased region" description="Pro residues" evidence="6">
    <location>
        <begin position="81"/>
        <end position="93"/>
    </location>
</feature>
<feature type="transmembrane region" description="Helical" evidence="7">
    <location>
        <begin position="471"/>
        <end position="494"/>
    </location>
</feature>
<evidence type="ECO:0000256" key="1">
    <source>
        <dbReference type="ARBA" id="ARBA00004141"/>
    </source>
</evidence>
<feature type="transmembrane region" description="Helical" evidence="7">
    <location>
        <begin position="255"/>
        <end position="278"/>
    </location>
</feature>
<dbReference type="InterPro" id="IPR011701">
    <property type="entry name" value="MFS"/>
</dbReference>
<keyword evidence="4 7" id="KW-0472">Membrane</keyword>
<dbReference type="Pfam" id="PF07690">
    <property type="entry name" value="MFS_1"/>
    <property type="match status" value="1"/>
</dbReference>
<evidence type="ECO:0000259" key="8">
    <source>
        <dbReference type="PROSITE" id="PS50850"/>
    </source>
</evidence>
<dbReference type="EMBL" id="GDKF01003705">
    <property type="protein sequence ID" value="JAT74917.1"/>
    <property type="molecule type" value="Transcribed_RNA"/>
</dbReference>
<dbReference type="PANTHER" id="PTHR11662">
    <property type="entry name" value="SOLUTE CARRIER FAMILY 17"/>
    <property type="match status" value="1"/>
</dbReference>